<sequence length="595" mass="67478">MLRKTSILFQLILGFSVILIVILTITSFFSYRYSSKVVVEKTSSYLLDSVVQMRGKTDVMLQEYDRLAQKVAFSPEIQQHFNAVSRGGETTSTIADINKFIADQSRYSGSDLTIHMLDASGDLYSRNDALAFFWRSEDELRRVEWFPSVAEMHGRMLWLSAPAWRSGTIQAIIGARQLNDWSSLERIGDMFLLISVDTIRRVIDENARGLSRKTHVIDSRGKIVYSTETEEIGENVNSELFARMKTRDTDLINWDMNDAAAYVPYSTSAYSGWTVASYIDAKDMVNDLENIQKSILVIGLFGIGAAILLTIFFSWSVSKPIRYLAHRLSRVERGMLNPSRGRLINQEVSILFDSYNSMVSSLNDTIRDLSGKQATEKQAQIIALKAQFRPHFLYNSLNTIYWQLINDGQDKTAQMVLTLSDLMRYSIQPGSELVTIREDLEQLNRYLLLQQARYGDKLQVTIDADESLLRHRVMKMLLQPLVENSITHGLETVKGRPWRINIEIRQTDDHILLSVEDNGKGMPQAEMRTVLEEHSGSAEPDSMHTGLGLANLQRRISLIYGKDYGITLREGMEGGLRVEIDLPADGARGTGNEQR</sequence>
<comment type="subcellular location">
    <subcellularLocation>
        <location evidence="2">Cell membrane</location>
        <topology evidence="2">Multi-pass membrane protein</topology>
    </subcellularLocation>
</comment>
<comment type="caution">
    <text evidence="15">The sequence shown here is derived from an EMBL/GenBank/DDBJ whole genome shotgun (WGS) entry which is preliminary data.</text>
</comment>
<dbReference type="EMBL" id="BMGR01000008">
    <property type="protein sequence ID" value="GGG07960.1"/>
    <property type="molecule type" value="Genomic_DNA"/>
</dbReference>
<evidence type="ECO:0000256" key="9">
    <source>
        <dbReference type="ARBA" id="ARBA00022840"/>
    </source>
</evidence>
<comment type="catalytic activity">
    <reaction evidence="1">
        <text>ATP + protein L-histidine = ADP + protein N-phospho-L-histidine.</text>
        <dbReference type="EC" id="2.7.13.3"/>
    </reaction>
</comment>
<dbReference type="GO" id="GO:0005886">
    <property type="term" value="C:plasma membrane"/>
    <property type="evidence" value="ECO:0007669"/>
    <property type="project" value="UniProtKB-SubCell"/>
</dbReference>
<dbReference type="PROSITE" id="PS50109">
    <property type="entry name" value="HIS_KIN"/>
    <property type="match status" value="1"/>
</dbReference>
<dbReference type="InterPro" id="IPR050640">
    <property type="entry name" value="Bact_2-comp_sensor_kinase"/>
</dbReference>
<keyword evidence="7" id="KW-0547">Nucleotide-binding</keyword>
<keyword evidence="10" id="KW-0902">Two-component regulatory system</keyword>
<dbReference type="Gene3D" id="6.10.340.10">
    <property type="match status" value="1"/>
</dbReference>
<feature type="transmembrane region" description="Helical" evidence="12">
    <location>
        <begin position="295"/>
        <end position="317"/>
    </location>
</feature>
<reference evidence="15" key="1">
    <citation type="journal article" date="2014" name="Int. J. Syst. Evol. Microbiol.">
        <title>Complete genome sequence of Corynebacterium casei LMG S-19264T (=DSM 44701T), isolated from a smear-ripened cheese.</title>
        <authorList>
            <consortium name="US DOE Joint Genome Institute (JGI-PGF)"/>
            <person name="Walter F."/>
            <person name="Albersmeier A."/>
            <person name="Kalinowski J."/>
            <person name="Ruckert C."/>
        </authorList>
    </citation>
    <scope>NUCLEOTIDE SEQUENCE</scope>
    <source>
        <strain evidence="15">CGMCC 1.12987</strain>
    </source>
</reference>
<dbReference type="RefSeq" id="WP_188531498.1">
    <property type="nucleotide sequence ID" value="NZ_BMGR01000008.1"/>
</dbReference>
<dbReference type="InterPro" id="IPR005467">
    <property type="entry name" value="His_kinase_dom"/>
</dbReference>
<keyword evidence="8 15" id="KW-0418">Kinase</keyword>
<evidence type="ECO:0000313" key="16">
    <source>
        <dbReference type="Proteomes" id="UP000644756"/>
    </source>
</evidence>
<dbReference type="GO" id="GO:0005524">
    <property type="term" value="F:ATP binding"/>
    <property type="evidence" value="ECO:0007669"/>
    <property type="project" value="UniProtKB-KW"/>
</dbReference>
<reference evidence="15" key="2">
    <citation type="submission" date="2020-09" db="EMBL/GenBank/DDBJ databases">
        <authorList>
            <person name="Sun Q."/>
            <person name="Zhou Y."/>
        </authorList>
    </citation>
    <scope>NUCLEOTIDE SEQUENCE</scope>
    <source>
        <strain evidence="15">CGMCC 1.12987</strain>
    </source>
</reference>
<evidence type="ECO:0000259" key="13">
    <source>
        <dbReference type="PROSITE" id="PS50109"/>
    </source>
</evidence>
<evidence type="ECO:0000256" key="8">
    <source>
        <dbReference type="ARBA" id="ARBA00022777"/>
    </source>
</evidence>
<dbReference type="PROSITE" id="PS50885">
    <property type="entry name" value="HAMP"/>
    <property type="match status" value="1"/>
</dbReference>
<dbReference type="Pfam" id="PF06580">
    <property type="entry name" value="His_kinase"/>
    <property type="match status" value="1"/>
</dbReference>
<evidence type="ECO:0000256" key="7">
    <source>
        <dbReference type="ARBA" id="ARBA00022741"/>
    </source>
</evidence>
<keyword evidence="12" id="KW-1133">Transmembrane helix</keyword>
<evidence type="ECO:0000256" key="10">
    <source>
        <dbReference type="ARBA" id="ARBA00023012"/>
    </source>
</evidence>
<evidence type="ECO:0000256" key="12">
    <source>
        <dbReference type="SAM" id="Phobius"/>
    </source>
</evidence>
<dbReference type="InterPro" id="IPR036890">
    <property type="entry name" value="HATPase_C_sf"/>
</dbReference>
<evidence type="ECO:0000256" key="5">
    <source>
        <dbReference type="ARBA" id="ARBA00022553"/>
    </source>
</evidence>
<keyword evidence="6" id="KW-0808">Transferase</keyword>
<dbReference type="AlphaFoldDB" id="A0A917D1T1"/>
<dbReference type="Proteomes" id="UP000644756">
    <property type="component" value="Unassembled WGS sequence"/>
</dbReference>
<evidence type="ECO:0000256" key="11">
    <source>
        <dbReference type="ARBA" id="ARBA00023136"/>
    </source>
</evidence>
<keyword evidence="16" id="KW-1185">Reference proteome</keyword>
<evidence type="ECO:0000256" key="2">
    <source>
        <dbReference type="ARBA" id="ARBA00004651"/>
    </source>
</evidence>
<dbReference type="SUPFAM" id="SSF55874">
    <property type="entry name" value="ATPase domain of HSP90 chaperone/DNA topoisomerase II/histidine kinase"/>
    <property type="match status" value="1"/>
</dbReference>
<evidence type="ECO:0000313" key="15">
    <source>
        <dbReference type="EMBL" id="GGG07960.1"/>
    </source>
</evidence>
<dbReference type="PANTHER" id="PTHR34220:SF7">
    <property type="entry name" value="SENSOR HISTIDINE KINASE YPDA"/>
    <property type="match status" value="1"/>
</dbReference>
<evidence type="ECO:0000256" key="3">
    <source>
        <dbReference type="ARBA" id="ARBA00012438"/>
    </source>
</evidence>
<protein>
    <recommendedName>
        <fullName evidence="3">histidine kinase</fullName>
        <ecNumber evidence="3">2.7.13.3</ecNumber>
    </recommendedName>
</protein>
<keyword evidence="9" id="KW-0067">ATP-binding</keyword>
<evidence type="ECO:0000256" key="4">
    <source>
        <dbReference type="ARBA" id="ARBA00022475"/>
    </source>
</evidence>
<evidence type="ECO:0000256" key="6">
    <source>
        <dbReference type="ARBA" id="ARBA00022679"/>
    </source>
</evidence>
<feature type="domain" description="HAMP" evidence="14">
    <location>
        <begin position="315"/>
        <end position="367"/>
    </location>
</feature>
<feature type="domain" description="Histidine kinase" evidence="13">
    <location>
        <begin position="478"/>
        <end position="586"/>
    </location>
</feature>
<dbReference type="Gene3D" id="3.30.565.10">
    <property type="entry name" value="Histidine kinase-like ATPase, C-terminal domain"/>
    <property type="match status" value="1"/>
</dbReference>
<dbReference type="GO" id="GO:0000155">
    <property type="term" value="F:phosphorelay sensor kinase activity"/>
    <property type="evidence" value="ECO:0007669"/>
    <property type="project" value="InterPro"/>
</dbReference>
<name>A0A917D1T1_9BACL</name>
<dbReference type="EC" id="2.7.13.3" evidence="3"/>
<feature type="transmembrane region" description="Helical" evidence="12">
    <location>
        <begin position="7"/>
        <end position="31"/>
    </location>
</feature>
<dbReference type="InterPro" id="IPR003594">
    <property type="entry name" value="HATPase_dom"/>
</dbReference>
<evidence type="ECO:0000256" key="1">
    <source>
        <dbReference type="ARBA" id="ARBA00000085"/>
    </source>
</evidence>
<dbReference type="SMART" id="SM00387">
    <property type="entry name" value="HATPase_c"/>
    <property type="match status" value="1"/>
</dbReference>
<gene>
    <name evidence="15" type="primary">yesM</name>
    <name evidence="15" type="ORF">GCM10010916_26040</name>
</gene>
<keyword evidence="5" id="KW-0597">Phosphoprotein</keyword>
<dbReference type="Pfam" id="PF02518">
    <property type="entry name" value="HATPase_c"/>
    <property type="match status" value="1"/>
</dbReference>
<keyword evidence="4" id="KW-1003">Cell membrane</keyword>
<dbReference type="InterPro" id="IPR003660">
    <property type="entry name" value="HAMP_dom"/>
</dbReference>
<accession>A0A917D1T1</accession>
<dbReference type="InterPro" id="IPR010559">
    <property type="entry name" value="Sig_transdc_His_kin_internal"/>
</dbReference>
<keyword evidence="12" id="KW-0812">Transmembrane</keyword>
<evidence type="ECO:0000259" key="14">
    <source>
        <dbReference type="PROSITE" id="PS50885"/>
    </source>
</evidence>
<organism evidence="15 16">
    <name type="scientific">Paenibacillus abyssi</name>
    <dbReference type="NCBI Taxonomy" id="1340531"/>
    <lineage>
        <taxon>Bacteria</taxon>
        <taxon>Bacillati</taxon>
        <taxon>Bacillota</taxon>
        <taxon>Bacilli</taxon>
        <taxon>Bacillales</taxon>
        <taxon>Paenibacillaceae</taxon>
        <taxon>Paenibacillus</taxon>
    </lineage>
</organism>
<proteinExistence type="predicted"/>
<dbReference type="PANTHER" id="PTHR34220">
    <property type="entry name" value="SENSOR HISTIDINE KINASE YPDA"/>
    <property type="match status" value="1"/>
</dbReference>
<keyword evidence="11 12" id="KW-0472">Membrane</keyword>